<dbReference type="Proteomes" id="UP001183246">
    <property type="component" value="Unassembled WGS sequence"/>
</dbReference>
<keyword evidence="1" id="KW-0812">Transmembrane</keyword>
<dbReference type="RefSeq" id="WP_311707335.1">
    <property type="nucleotide sequence ID" value="NZ_JAVREL010000019.1"/>
</dbReference>
<feature type="transmembrane region" description="Helical" evidence="1">
    <location>
        <begin position="47"/>
        <end position="67"/>
    </location>
</feature>
<sequence>MSRETGDAEFEAAVHEAFAHQARHAPTAAGLLEAVKARRRRRVRGRVLIAAVATAVAASGTLIGTHLPGGGADATGSAAVRPDPGIFAADEIDLCLIRENGRLAEVMLFAEAGGEELQTEVSASAGQPFHVHAEHTPDYTVRLDVLRGTPAGEPLANARETSLGDRAGRIGDAPGGGGRVLSLETGTEGVVLRLGVEGTGPGDAQLLAWARKINVSGDRAACDA</sequence>
<name>A0ABU2MX30_9ACTN</name>
<keyword evidence="1" id="KW-0472">Membrane</keyword>
<reference evidence="3" key="1">
    <citation type="submission" date="2023-07" db="EMBL/GenBank/DDBJ databases">
        <title>30 novel species of actinomycetes from the DSMZ collection.</title>
        <authorList>
            <person name="Nouioui I."/>
        </authorList>
    </citation>
    <scope>NUCLEOTIDE SEQUENCE [LARGE SCALE GENOMIC DNA]</scope>
    <source>
        <strain evidence="3">DSM 44938</strain>
    </source>
</reference>
<accession>A0ABU2MX30</accession>
<keyword evidence="3" id="KW-1185">Reference proteome</keyword>
<keyword evidence="1" id="KW-1133">Transmembrane helix</keyword>
<comment type="caution">
    <text evidence="2">The sequence shown here is derived from an EMBL/GenBank/DDBJ whole genome shotgun (WGS) entry which is preliminary data.</text>
</comment>
<proteinExistence type="predicted"/>
<gene>
    <name evidence="2" type="ORF">RM590_27020</name>
</gene>
<evidence type="ECO:0000313" key="3">
    <source>
        <dbReference type="Proteomes" id="UP001183246"/>
    </source>
</evidence>
<organism evidence="2 3">
    <name type="scientific">Streptomyces litchfieldiae</name>
    <dbReference type="NCBI Taxonomy" id="3075543"/>
    <lineage>
        <taxon>Bacteria</taxon>
        <taxon>Bacillati</taxon>
        <taxon>Actinomycetota</taxon>
        <taxon>Actinomycetes</taxon>
        <taxon>Kitasatosporales</taxon>
        <taxon>Streptomycetaceae</taxon>
        <taxon>Streptomyces</taxon>
    </lineage>
</organism>
<dbReference type="EMBL" id="JAVREL010000019">
    <property type="protein sequence ID" value="MDT0346211.1"/>
    <property type="molecule type" value="Genomic_DNA"/>
</dbReference>
<evidence type="ECO:0000256" key="1">
    <source>
        <dbReference type="SAM" id="Phobius"/>
    </source>
</evidence>
<evidence type="ECO:0000313" key="2">
    <source>
        <dbReference type="EMBL" id="MDT0346211.1"/>
    </source>
</evidence>
<protein>
    <submittedName>
        <fullName evidence="2">Uncharacterized protein</fullName>
    </submittedName>
</protein>